<evidence type="ECO:0000256" key="5">
    <source>
        <dbReference type="ARBA" id="ARBA00022840"/>
    </source>
</evidence>
<evidence type="ECO:0000256" key="1">
    <source>
        <dbReference type="ARBA" id="ARBA00022490"/>
    </source>
</evidence>
<dbReference type="GO" id="GO:0004386">
    <property type="term" value="F:helicase activity"/>
    <property type="evidence" value="ECO:0007669"/>
    <property type="project" value="UniProtKB-KW"/>
</dbReference>
<dbReference type="PANTHER" id="PTHR42848:SF1">
    <property type="entry name" value="HOLLIDAY JUNCTION BRANCH MIGRATION COMPLEX SUBUNIT RUVB"/>
    <property type="match status" value="1"/>
</dbReference>
<comment type="subunit">
    <text evidence="9">Homohexamer. Forms an RuvA(8)-RuvB(12)-Holliday junction (HJ) complex. HJ DNA is sandwiched between 2 RuvA tetramers; dsDNA enters through RuvA and exits via RuvB. An RuvB hexamer assembles on each DNA strand where it exits the tetramer. Each RuvB hexamer is contacted by two RuvA subunits (via domain III) on 2 adjacent RuvB subunits; this complex drives branch migration. In the full resolvosome a probable DNA-RuvA(4)-RuvB(12)-RuvC(2) complex forms which resolves the HJ.</text>
</comment>
<feature type="region of interest" description="Small ATPAse domain (RuvB-S)" evidence="9">
    <location>
        <begin position="188"/>
        <end position="258"/>
    </location>
</feature>
<dbReference type="EMBL" id="AP025943">
    <property type="protein sequence ID" value="BDL43163.1"/>
    <property type="molecule type" value="Genomic_DNA"/>
</dbReference>
<feature type="binding site" evidence="9">
    <location>
        <position position="224"/>
    </location>
    <ligand>
        <name>ATP</name>
        <dbReference type="ChEBI" id="CHEBI:30616"/>
    </ligand>
</feature>
<evidence type="ECO:0000256" key="7">
    <source>
        <dbReference type="ARBA" id="ARBA00023172"/>
    </source>
</evidence>
<dbReference type="InterPro" id="IPR036388">
    <property type="entry name" value="WH-like_DNA-bd_sf"/>
</dbReference>
<keyword evidence="6 9" id="KW-0238">DNA-binding</keyword>
<evidence type="ECO:0000256" key="9">
    <source>
        <dbReference type="HAMAP-Rule" id="MF_00016"/>
    </source>
</evidence>
<keyword evidence="11" id="KW-0347">Helicase</keyword>
<dbReference type="EC" id="3.6.4.-" evidence="9"/>
<dbReference type="Gene3D" id="3.40.50.300">
    <property type="entry name" value="P-loop containing nucleotide triphosphate hydrolases"/>
    <property type="match status" value="1"/>
</dbReference>
<proteinExistence type="inferred from homology"/>
<feature type="binding site" evidence="9">
    <location>
        <position position="187"/>
    </location>
    <ligand>
        <name>ATP</name>
        <dbReference type="ChEBI" id="CHEBI:30616"/>
    </ligand>
</feature>
<organism evidence="11 12">
    <name type="scientific">Akkermansia biwaensis</name>
    <dbReference type="NCBI Taxonomy" id="2946555"/>
    <lineage>
        <taxon>Bacteria</taxon>
        <taxon>Pseudomonadati</taxon>
        <taxon>Verrucomicrobiota</taxon>
        <taxon>Verrucomicrobiia</taxon>
        <taxon>Verrucomicrobiales</taxon>
        <taxon>Akkermansiaceae</taxon>
        <taxon>Akkermansia</taxon>
    </lineage>
</organism>
<dbReference type="InterPro" id="IPR008823">
    <property type="entry name" value="RuvB_wg_C"/>
</dbReference>
<dbReference type="InterPro" id="IPR027417">
    <property type="entry name" value="P-loop_NTPase"/>
</dbReference>
<evidence type="ECO:0000256" key="8">
    <source>
        <dbReference type="ARBA" id="ARBA00023204"/>
    </source>
</evidence>
<comment type="subcellular location">
    <subcellularLocation>
        <location evidence="9">Cytoplasm</location>
    </subcellularLocation>
</comment>
<evidence type="ECO:0000256" key="2">
    <source>
        <dbReference type="ARBA" id="ARBA00022741"/>
    </source>
</evidence>
<feature type="binding site" evidence="9">
    <location>
        <position position="27"/>
    </location>
    <ligand>
        <name>ATP</name>
        <dbReference type="ChEBI" id="CHEBI:30616"/>
    </ligand>
</feature>
<feature type="binding site" evidence="9">
    <location>
        <position position="71"/>
    </location>
    <ligand>
        <name>ATP</name>
        <dbReference type="ChEBI" id="CHEBI:30616"/>
    </ligand>
</feature>
<dbReference type="InterPro" id="IPR004605">
    <property type="entry name" value="DNA_helicase_Holl-junc_RuvB"/>
</dbReference>
<evidence type="ECO:0000313" key="11">
    <source>
        <dbReference type="EMBL" id="BDL43163.1"/>
    </source>
</evidence>
<comment type="domain">
    <text evidence="9">Has 3 domains, the large (RuvB-L) and small ATPase (RuvB-S) domains and the C-terminal head (RuvB-H) domain. The head domain binds DNA, while the ATPase domains jointly bind ATP, ADP or are empty depending on the state of the subunit in the translocation cycle. During a single DNA translocation step the structure of each domain remains the same, but their relative positions change.</text>
</comment>
<comment type="similarity">
    <text evidence="9">Belongs to the RuvB family.</text>
</comment>
<feature type="binding site" evidence="9">
    <location>
        <position position="72"/>
    </location>
    <ligand>
        <name>ATP</name>
        <dbReference type="ChEBI" id="CHEBI:30616"/>
    </ligand>
</feature>
<comment type="caution">
    <text evidence="9">Lacks conserved residue(s) required for the propagation of feature annotation.</text>
</comment>
<dbReference type="SUPFAM" id="SSF46785">
    <property type="entry name" value="Winged helix' DNA-binding domain"/>
    <property type="match status" value="1"/>
</dbReference>
<dbReference type="NCBIfam" id="NF000868">
    <property type="entry name" value="PRK00080.1"/>
    <property type="match status" value="1"/>
</dbReference>
<dbReference type="NCBIfam" id="TIGR00635">
    <property type="entry name" value="ruvB"/>
    <property type="match status" value="1"/>
</dbReference>
<keyword evidence="8 9" id="KW-0234">DNA repair</keyword>
<comment type="function">
    <text evidence="9">The RuvA-RuvB-RuvC complex processes Holliday junction (HJ) DNA during genetic recombination and DNA repair, while the RuvA-RuvB complex plays an important role in the rescue of blocked DNA replication forks via replication fork reversal (RFR). RuvA specifically binds to HJ cruciform DNA, conferring on it an open structure. The RuvB hexamer acts as an ATP-dependent pump, pulling dsDNA into and through the RuvAB complex. RuvB forms 2 homohexamers on either side of HJ DNA bound by 1 or 2 RuvA tetramers; 4 subunits per hexamer contact DNA at a time. Coordinated motions by a converter formed by DNA-disengaged RuvB subunits stimulates ATP hydrolysis and nucleotide exchange. Immobilization of the converter enables RuvB to convert the ATP-contained energy into a lever motion, pulling 2 nucleotides of DNA out of the RuvA tetramer per ATP hydrolyzed, thus driving DNA branch migration. The RuvB motors rotate together with the DNA substrate, which together with the progressing nucleotide cycle form the mechanistic basis for DNA recombination by continuous HJ branch migration. Branch migration allows RuvC to scan DNA until it finds its consensus sequence, where it cleaves and resolves cruciform DNA.</text>
</comment>
<keyword evidence="1 9" id="KW-0963">Cytoplasm</keyword>
<feature type="binding site" evidence="9">
    <location>
        <begin position="134"/>
        <end position="136"/>
    </location>
    <ligand>
        <name>ATP</name>
        <dbReference type="ChEBI" id="CHEBI:30616"/>
    </ligand>
</feature>
<dbReference type="InterPro" id="IPR003593">
    <property type="entry name" value="AAA+_ATPase"/>
</dbReference>
<keyword evidence="5 9" id="KW-0067">ATP-binding</keyword>
<keyword evidence="12" id="KW-1185">Reference proteome</keyword>
<protein>
    <recommendedName>
        <fullName evidence="9">Holliday junction branch migration complex subunit RuvB</fullName>
        <ecNumber evidence="9">3.6.4.-</ecNumber>
    </recommendedName>
</protein>
<dbReference type="InterPro" id="IPR036390">
    <property type="entry name" value="WH_DNA-bd_sf"/>
</dbReference>
<dbReference type="Gene3D" id="1.10.8.60">
    <property type="match status" value="1"/>
</dbReference>
<sequence>MLVLRMGESFYTRTTETPPSAFDLSLRPPAFSEFRGQEKIKERLMLMVEAARQRDDVLDHILLSGPPGLGKTTLANIIANAVGCRIHTTSGPQIEKAGDLAGVLTNLEKGDILFIDEIHRLHPAIEEYLYPAMEDFRLDIIIDQGPNARSIQLNLPKFTLVGATTRAGMLTSPLRSRFGLVNRLDYYTQEDLCAIIERSAGLLNVPVEPAGALQIALRSRGTPRVANSLLRWVRDFAQVRGNGIITEQLAHDALTMIEIDDDGLDEMDKRLLEAMIYKFNGGPVGLSSLAVAVGEDASTLEDVHEPFLIMQGYINRTPRGRVAMPSAYLKMGATPPANGQGWLL</sequence>
<evidence type="ECO:0000256" key="6">
    <source>
        <dbReference type="ARBA" id="ARBA00023125"/>
    </source>
</evidence>
<feature type="region of interest" description="Large ATPase domain (RuvB-L)" evidence="9">
    <location>
        <begin position="7"/>
        <end position="187"/>
    </location>
</feature>
<keyword evidence="3 9" id="KW-0227">DNA damage</keyword>
<reference evidence="11" key="1">
    <citation type="submission" date="2022-06" db="EMBL/GenBank/DDBJ databases">
        <title>Akkermansia biwalacus sp. nov., an anaerobic mucin-degrading bacterium isolated from human intestine.</title>
        <authorList>
            <person name="Kobayashi Y."/>
            <person name="Inoue S."/>
            <person name="Kawahara T."/>
            <person name="Kohda N."/>
        </authorList>
    </citation>
    <scope>NUCLEOTIDE SEQUENCE</scope>
    <source>
        <strain evidence="11">WON2089</strain>
    </source>
</reference>
<feature type="binding site" evidence="9">
    <location>
        <position position="321"/>
    </location>
    <ligand>
        <name>DNA</name>
        <dbReference type="ChEBI" id="CHEBI:16991"/>
    </ligand>
</feature>
<dbReference type="CDD" id="cd00009">
    <property type="entry name" value="AAA"/>
    <property type="match status" value="1"/>
</dbReference>
<evidence type="ECO:0000259" key="10">
    <source>
        <dbReference type="SMART" id="SM00382"/>
    </source>
</evidence>
<feature type="binding site" evidence="9">
    <location>
        <position position="73"/>
    </location>
    <ligand>
        <name>ATP</name>
        <dbReference type="ChEBI" id="CHEBI:30616"/>
    </ligand>
</feature>
<dbReference type="Pfam" id="PF05491">
    <property type="entry name" value="WHD_RuvB"/>
    <property type="match status" value="1"/>
</dbReference>
<name>A0ABM7ZEU3_9BACT</name>
<dbReference type="PANTHER" id="PTHR42848">
    <property type="match status" value="1"/>
</dbReference>
<evidence type="ECO:0000256" key="3">
    <source>
        <dbReference type="ARBA" id="ARBA00022763"/>
    </source>
</evidence>
<dbReference type="Pfam" id="PF05496">
    <property type="entry name" value="RuvB_N"/>
    <property type="match status" value="1"/>
</dbReference>
<dbReference type="Pfam" id="PF17864">
    <property type="entry name" value="AAA_lid_4"/>
    <property type="match status" value="1"/>
</dbReference>
<evidence type="ECO:0000313" key="12">
    <source>
        <dbReference type="Proteomes" id="UP001062263"/>
    </source>
</evidence>
<dbReference type="SMART" id="SM00382">
    <property type="entry name" value="AAA"/>
    <property type="match status" value="1"/>
</dbReference>
<dbReference type="HAMAP" id="MF_00016">
    <property type="entry name" value="DNA_HJ_migration_RuvB"/>
    <property type="match status" value="1"/>
</dbReference>
<keyword evidence="4 9" id="KW-0378">Hydrolase</keyword>
<evidence type="ECO:0000256" key="4">
    <source>
        <dbReference type="ARBA" id="ARBA00022801"/>
    </source>
</evidence>
<feature type="binding site" evidence="9">
    <location>
        <position position="26"/>
    </location>
    <ligand>
        <name>ATP</name>
        <dbReference type="ChEBI" id="CHEBI:30616"/>
    </ligand>
</feature>
<feature type="binding site" evidence="9">
    <location>
        <position position="68"/>
    </location>
    <ligand>
        <name>ATP</name>
        <dbReference type="ChEBI" id="CHEBI:30616"/>
    </ligand>
</feature>
<accession>A0ABM7ZEU3</accession>
<comment type="catalytic activity">
    <reaction evidence="9">
        <text>ATP + H2O = ADP + phosphate + H(+)</text>
        <dbReference type="Rhea" id="RHEA:13065"/>
        <dbReference type="ChEBI" id="CHEBI:15377"/>
        <dbReference type="ChEBI" id="CHEBI:15378"/>
        <dbReference type="ChEBI" id="CHEBI:30616"/>
        <dbReference type="ChEBI" id="CHEBI:43474"/>
        <dbReference type="ChEBI" id="CHEBI:456216"/>
    </reaction>
</comment>
<dbReference type="Proteomes" id="UP001062263">
    <property type="component" value="Chromosome"/>
</dbReference>
<feature type="binding site" evidence="9">
    <location>
        <position position="316"/>
    </location>
    <ligand>
        <name>DNA</name>
        <dbReference type="ChEBI" id="CHEBI:16991"/>
    </ligand>
</feature>
<gene>
    <name evidence="9 11" type="primary">ruvB</name>
    <name evidence="11" type="ORF">Abiwalacus_07370</name>
</gene>
<dbReference type="SUPFAM" id="SSF52540">
    <property type="entry name" value="P-loop containing nucleoside triphosphate hydrolases"/>
    <property type="match status" value="1"/>
</dbReference>
<feature type="domain" description="AAA+ ATPase" evidence="10">
    <location>
        <begin position="57"/>
        <end position="184"/>
    </location>
</feature>
<keyword evidence="2 9" id="KW-0547">Nucleotide-binding</keyword>
<keyword evidence="7 9" id="KW-0233">DNA recombination</keyword>
<dbReference type="Gene3D" id="1.10.10.10">
    <property type="entry name" value="Winged helix-like DNA-binding domain superfamily/Winged helix DNA-binding domain"/>
    <property type="match status" value="1"/>
</dbReference>
<feature type="binding site" evidence="9">
    <location>
        <position position="72"/>
    </location>
    <ligand>
        <name>Mg(2+)</name>
        <dbReference type="ChEBI" id="CHEBI:18420"/>
    </ligand>
</feature>
<feature type="binding site" evidence="9">
    <location>
        <position position="177"/>
    </location>
    <ligand>
        <name>ATP</name>
        <dbReference type="ChEBI" id="CHEBI:30616"/>
    </ligand>
</feature>
<dbReference type="InterPro" id="IPR041445">
    <property type="entry name" value="AAA_lid_4"/>
</dbReference>
<feature type="region of interest" description="Head domain (RuvB-H)" evidence="9">
    <location>
        <begin position="261"/>
        <end position="344"/>
    </location>
</feature>
<dbReference type="InterPro" id="IPR008824">
    <property type="entry name" value="RuvB-like_N"/>
</dbReference>